<evidence type="ECO:0000256" key="4">
    <source>
        <dbReference type="PROSITE-ProRule" id="PRU00473"/>
    </source>
</evidence>
<dbReference type="InterPro" id="IPR006665">
    <property type="entry name" value="OmpA-like"/>
</dbReference>
<evidence type="ECO:0000313" key="6">
    <source>
        <dbReference type="EMBL" id="RWX50805.1"/>
    </source>
</evidence>
<comment type="subcellular location">
    <subcellularLocation>
        <location evidence="1">Cell outer membrane</location>
    </subcellularLocation>
</comment>
<dbReference type="SUPFAM" id="SSF103088">
    <property type="entry name" value="OmpA-like"/>
    <property type="match status" value="1"/>
</dbReference>
<keyword evidence="2 4" id="KW-0472">Membrane</keyword>
<evidence type="ECO:0000256" key="1">
    <source>
        <dbReference type="ARBA" id="ARBA00004442"/>
    </source>
</evidence>
<feature type="domain" description="OmpA-like" evidence="5">
    <location>
        <begin position="82"/>
        <end position="207"/>
    </location>
</feature>
<keyword evidence="7" id="KW-1185">Reference proteome</keyword>
<protein>
    <submittedName>
        <fullName evidence="6">Outer membrane protein OmpA</fullName>
    </submittedName>
</protein>
<accession>A0A444JCI8</accession>
<dbReference type="EMBL" id="MTKS01000261">
    <property type="protein sequence ID" value="RWX50805.1"/>
    <property type="molecule type" value="Genomic_DNA"/>
</dbReference>
<dbReference type="PROSITE" id="PS51123">
    <property type="entry name" value="OMPA_2"/>
    <property type="match status" value="1"/>
</dbReference>
<name>A0A444JCI8_9BACT</name>
<dbReference type="InterPro" id="IPR006664">
    <property type="entry name" value="OMP_bac"/>
</dbReference>
<evidence type="ECO:0000313" key="7">
    <source>
        <dbReference type="Proteomes" id="UP000288892"/>
    </source>
</evidence>
<proteinExistence type="predicted"/>
<organism evidence="6 7">
    <name type="scientific">Candidatus Electrothrix marina</name>
    <dbReference type="NCBI Taxonomy" id="1859130"/>
    <lineage>
        <taxon>Bacteria</taxon>
        <taxon>Pseudomonadati</taxon>
        <taxon>Thermodesulfobacteriota</taxon>
        <taxon>Desulfobulbia</taxon>
        <taxon>Desulfobulbales</taxon>
        <taxon>Desulfobulbaceae</taxon>
        <taxon>Candidatus Electrothrix</taxon>
    </lineage>
</organism>
<gene>
    <name evidence="6" type="ORF">VU01_12612</name>
</gene>
<dbReference type="AlphaFoldDB" id="A0A444JCI8"/>
<dbReference type="Gene3D" id="3.30.1330.60">
    <property type="entry name" value="OmpA-like domain"/>
    <property type="match status" value="1"/>
</dbReference>
<keyword evidence="3" id="KW-0998">Cell outer membrane</keyword>
<dbReference type="Pfam" id="PF00691">
    <property type="entry name" value="OmpA"/>
    <property type="match status" value="1"/>
</dbReference>
<dbReference type="InterPro" id="IPR050330">
    <property type="entry name" value="Bact_OuterMem_StrucFunc"/>
</dbReference>
<dbReference type="PANTHER" id="PTHR30329:SF21">
    <property type="entry name" value="LIPOPROTEIN YIAD-RELATED"/>
    <property type="match status" value="1"/>
</dbReference>
<dbReference type="CDD" id="cd07185">
    <property type="entry name" value="OmpA_C-like"/>
    <property type="match status" value="1"/>
</dbReference>
<sequence>MVGDSCSAGEKTAEDIIKILSTLSASVKKSFAEINIDFDPTEAIDVAVLYVPVNKNAVIKNKKSPDEKSTENSTEKQKADIVPAVLVRFKKDLYFDFNSSELKDSGSTVTQHFVHDVLAASPGYKNITVVGHADSVGMEKDNLILSKKRSDVTVAELQKQISKTGGSANAFQIESMGVGETQPMEYLEQEKKSQANRRVEIFLSTSSIALHRAEKYIRCLYRNKSGNASGSEAKRADCFTQYMTVQAE</sequence>
<evidence type="ECO:0000259" key="5">
    <source>
        <dbReference type="PROSITE" id="PS51123"/>
    </source>
</evidence>
<dbReference type="PRINTS" id="PR01021">
    <property type="entry name" value="OMPADOMAIN"/>
</dbReference>
<dbReference type="InterPro" id="IPR036737">
    <property type="entry name" value="OmpA-like_sf"/>
</dbReference>
<reference evidence="6 7" key="1">
    <citation type="submission" date="2017-01" db="EMBL/GenBank/DDBJ databases">
        <title>The cable genome- insights into the physiology and evolution of filamentous bacteria capable of sulfide oxidation via long distance electron transfer.</title>
        <authorList>
            <person name="Schreiber L."/>
            <person name="Bjerg J.T."/>
            <person name="Boggild A."/>
            <person name="Van De Vossenberg J."/>
            <person name="Meysman F."/>
            <person name="Nielsen L.P."/>
            <person name="Schramm A."/>
            <person name="Kjeldsen K.U."/>
        </authorList>
    </citation>
    <scope>NUCLEOTIDE SEQUENCE [LARGE SCALE GENOMIC DNA]</scope>
    <source>
        <strain evidence="6">A5</strain>
    </source>
</reference>
<evidence type="ECO:0000256" key="3">
    <source>
        <dbReference type="ARBA" id="ARBA00023237"/>
    </source>
</evidence>
<comment type="caution">
    <text evidence="6">The sequence shown here is derived from an EMBL/GenBank/DDBJ whole genome shotgun (WGS) entry which is preliminary data.</text>
</comment>
<dbReference type="PANTHER" id="PTHR30329">
    <property type="entry name" value="STATOR ELEMENT OF FLAGELLAR MOTOR COMPLEX"/>
    <property type="match status" value="1"/>
</dbReference>
<dbReference type="Proteomes" id="UP000288892">
    <property type="component" value="Unassembled WGS sequence"/>
</dbReference>
<dbReference type="GO" id="GO:0009279">
    <property type="term" value="C:cell outer membrane"/>
    <property type="evidence" value="ECO:0007669"/>
    <property type="project" value="UniProtKB-SubCell"/>
</dbReference>
<evidence type="ECO:0000256" key="2">
    <source>
        <dbReference type="ARBA" id="ARBA00023136"/>
    </source>
</evidence>